<dbReference type="EMBL" id="JBFDAA010000020">
    <property type="protein sequence ID" value="KAL1115125.1"/>
    <property type="molecule type" value="Genomic_DNA"/>
</dbReference>
<feature type="compositionally biased region" description="Low complexity" evidence="1">
    <location>
        <begin position="79"/>
        <end position="103"/>
    </location>
</feature>
<comment type="caution">
    <text evidence="2">The sequence shown here is derived from an EMBL/GenBank/DDBJ whole genome shotgun (WGS) entry which is preliminary data.</text>
</comment>
<accession>A0ABD0XWZ2</accession>
<protein>
    <submittedName>
        <fullName evidence="2">Uncharacterized protein</fullName>
    </submittedName>
</protein>
<sequence>EEELRGSGDPKFSHLLDELHVEVTAFAPPAEAHARIAYALAEDYNDEIRQEQMWEMAALNSKAAAATASNPNPGSIPACPGSSAPGSNCSSASPSSSACSSAGPGTGPEDDIGAPEACLGSPQPPPAVATANGNNPQHQHNCISANSSNGQALAGERYSLSRSPHDTNGPPFRRAETISLPGKTS</sequence>
<evidence type="ECO:0000313" key="2">
    <source>
        <dbReference type="EMBL" id="KAL1115125.1"/>
    </source>
</evidence>
<organism evidence="2 3">
    <name type="scientific">Ranatra chinensis</name>
    <dbReference type="NCBI Taxonomy" id="642074"/>
    <lineage>
        <taxon>Eukaryota</taxon>
        <taxon>Metazoa</taxon>
        <taxon>Ecdysozoa</taxon>
        <taxon>Arthropoda</taxon>
        <taxon>Hexapoda</taxon>
        <taxon>Insecta</taxon>
        <taxon>Pterygota</taxon>
        <taxon>Neoptera</taxon>
        <taxon>Paraneoptera</taxon>
        <taxon>Hemiptera</taxon>
        <taxon>Heteroptera</taxon>
        <taxon>Panheteroptera</taxon>
        <taxon>Nepomorpha</taxon>
        <taxon>Nepidae</taxon>
        <taxon>Ranatrinae</taxon>
        <taxon>Ranatra</taxon>
    </lineage>
</organism>
<dbReference type="PANTHER" id="PTHR11208:SF42">
    <property type="entry name" value="QUAKING RELATED 54B, ISOFORM E"/>
    <property type="match status" value="1"/>
</dbReference>
<name>A0ABD0XWZ2_9HEMI</name>
<keyword evidence="3" id="KW-1185">Reference proteome</keyword>
<dbReference type="PANTHER" id="PTHR11208">
    <property type="entry name" value="RNA-BINDING PROTEIN RELATED"/>
    <property type="match status" value="1"/>
</dbReference>
<dbReference type="InterPro" id="IPR045071">
    <property type="entry name" value="BBP-like"/>
</dbReference>
<dbReference type="Gene3D" id="3.30.1370.10">
    <property type="entry name" value="K Homology domain, type 1"/>
    <property type="match status" value="1"/>
</dbReference>
<evidence type="ECO:0000313" key="3">
    <source>
        <dbReference type="Proteomes" id="UP001558652"/>
    </source>
</evidence>
<reference evidence="2 3" key="1">
    <citation type="submission" date="2024-07" db="EMBL/GenBank/DDBJ databases">
        <title>Chromosome-level genome assembly of the water stick insect Ranatra chinensis (Heteroptera: Nepidae).</title>
        <authorList>
            <person name="Liu X."/>
        </authorList>
    </citation>
    <scope>NUCLEOTIDE SEQUENCE [LARGE SCALE GENOMIC DNA]</scope>
    <source>
        <strain evidence="2">Cailab_2021Rc</strain>
        <tissue evidence="2">Muscle</tissue>
    </source>
</reference>
<dbReference type="AlphaFoldDB" id="A0ABD0XWZ2"/>
<dbReference type="Proteomes" id="UP001558652">
    <property type="component" value="Unassembled WGS sequence"/>
</dbReference>
<feature type="region of interest" description="Disordered" evidence="1">
    <location>
        <begin position="60"/>
        <end position="185"/>
    </location>
</feature>
<proteinExistence type="predicted"/>
<evidence type="ECO:0000256" key="1">
    <source>
        <dbReference type="SAM" id="MobiDB-lite"/>
    </source>
</evidence>
<dbReference type="InterPro" id="IPR036612">
    <property type="entry name" value="KH_dom_type_1_sf"/>
</dbReference>
<feature type="non-terminal residue" evidence="2">
    <location>
        <position position="1"/>
    </location>
</feature>
<feature type="compositionally biased region" description="Polar residues" evidence="1">
    <location>
        <begin position="131"/>
        <end position="151"/>
    </location>
</feature>
<gene>
    <name evidence="2" type="ORF">AAG570_007156</name>
</gene>